<dbReference type="Pfam" id="PF01243">
    <property type="entry name" value="PNPOx_N"/>
    <property type="match status" value="1"/>
</dbReference>
<keyword evidence="4" id="KW-1185">Reference proteome</keyword>
<dbReference type="InterPro" id="IPR012349">
    <property type="entry name" value="Split_barrel_FMN-bd"/>
</dbReference>
<dbReference type="PANTHER" id="PTHR42815">
    <property type="entry name" value="FAD-BINDING, PUTATIVE (AFU_ORTHOLOGUE AFUA_6G07600)-RELATED"/>
    <property type="match status" value="1"/>
</dbReference>
<evidence type="ECO:0000256" key="1">
    <source>
        <dbReference type="SAM" id="MobiDB-lite"/>
    </source>
</evidence>
<organism evidence="3 4">
    <name type="scientific">Virgisporangium aurantiacum</name>
    <dbReference type="NCBI Taxonomy" id="175570"/>
    <lineage>
        <taxon>Bacteria</taxon>
        <taxon>Bacillati</taxon>
        <taxon>Actinomycetota</taxon>
        <taxon>Actinomycetes</taxon>
        <taxon>Micromonosporales</taxon>
        <taxon>Micromonosporaceae</taxon>
        <taxon>Virgisporangium</taxon>
    </lineage>
</organism>
<dbReference type="InterPro" id="IPR011576">
    <property type="entry name" value="Pyridox_Oxase_N"/>
</dbReference>
<evidence type="ECO:0000313" key="3">
    <source>
        <dbReference type="EMBL" id="GIJ57562.1"/>
    </source>
</evidence>
<sequence length="217" mass="23995">MLTRALPLLLPRTAAPRTDRLATPACPLVGSAGERTLQQRYGTGDRARRFYDTQVLDHLNDAMRAFVARQEFMFLATSDARGNCDSTFRAGPPGFVHVLDDHRLAWPDYRGNGVMASLGNISENPRVGLLFLDFGADGVGLHVNGAATIVDDADLRADHPDLPVEAAPTRRATRWVVADVHEAYIHCSKFIPRLRSDGSAPRRGRSDYFVRPRTTSR</sequence>
<dbReference type="GO" id="GO:0016787">
    <property type="term" value="F:hydrolase activity"/>
    <property type="evidence" value="ECO:0007669"/>
    <property type="project" value="UniProtKB-KW"/>
</dbReference>
<name>A0A8J3Z703_9ACTN</name>
<gene>
    <name evidence="3" type="ORF">Vau01_050780</name>
</gene>
<dbReference type="AlphaFoldDB" id="A0A8J3Z703"/>
<feature type="region of interest" description="Disordered" evidence="1">
    <location>
        <begin position="196"/>
        <end position="217"/>
    </location>
</feature>
<accession>A0A8J3Z703</accession>
<protein>
    <submittedName>
        <fullName evidence="3">Hydrolase</fullName>
    </submittedName>
</protein>
<evidence type="ECO:0000313" key="4">
    <source>
        <dbReference type="Proteomes" id="UP000612585"/>
    </source>
</evidence>
<dbReference type="Gene3D" id="2.30.110.10">
    <property type="entry name" value="Electron Transport, Fmn-binding Protein, Chain A"/>
    <property type="match status" value="1"/>
</dbReference>
<keyword evidence="3" id="KW-0378">Hydrolase</keyword>
<reference evidence="3" key="1">
    <citation type="submission" date="2021-01" db="EMBL/GenBank/DDBJ databases">
        <title>Whole genome shotgun sequence of Virgisporangium aurantiacum NBRC 16421.</title>
        <authorList>
            <person name="Komaki H."/>
            <person name="Tamura T."/>
        </authorList>
    </citation>
    <scope>NUCLEOTIDE SEQUENCE</scope>
    <source>
        <strain evidence="3">NBRC 16421</strain>
    </source>
</reference>
<comment type="caution">
    <text evidence="3">The sequence shown here is derived from an EMBL/GenBank/DDBJ whole genome shotgun (WGS) entry which is preliminary data.</text>
</comment>
<evidence type="ECO:0000259" key="2">
    <source>
        <dbReference type="Pfam" id="PF01243"/>
    </source>
</evidence>
<dbReference type="EMBL" id="BOPG01000032">
    <property type="protein sequence ID" value="GIJ57562.1"/>
    <property type="molecule type" value="Genomic_DNA"/>
</dbReference>
<dbReference type="PANTHER" id="PTHR42815:SF2">
    <property type="entry name" value="FAD-BINDING, PUTATIVE (AFU_ORTHOLOGUE AFUA_6G07600)-RELATED"/>
    <property type="match status" value="1"/>
</dbReference>
<dbReference type="Proteomes" id="UP000612585">
    <property type="component" value="Unassembled WGS sequence"/>
</dbReference>
<proteinExistence type="predicted"/>
<dbReference type="SUPFAM" id="SSF50475">
    <property type="entry name" value="FMN-binding split barrel"/>
    <property type="match status" value="1"/>
</dbReference>
<feature type="domain" description="Pyridoxamine 5'-phosphate oxidase N-terminal" evidence="2">
    <location>
        <begin position="59"/>
        <end position="186"/>
    </location>
</feature>